<sequence>MKHITLIAFILLFNGSKKIQRPRVPTQEDICQLSRPSNYTSTEPAFCSYFTVKAQNQLFPWKAHSLWSLVDVSLSFSKENGRISLQIEAFTSFPI</sequence>
<organism evidence="2">
    <name type="scientific">Rhizophora mucronata</name>
    <name type="common">Asiatic mangrove</name>
    <dbReference type="NCBI Taxonomy" id="61149"/>
    <lineage>
        <taxon>Eukaryota</taxon>
        <taxon>Viridiplantae</taxon>
        <taxon>Streptophyta</taxon>
        <taxon>Embryophyta</taxon>
        <taxon>Tracheophyta</taxon>
        <taxon>Spermatophyta</taxon>
        <taxon>Magnoliopsida</taxon>
        <taxon>eudicotyledons</taxon>
        <taxon>Gunneridae</taxon>
        <taxon>Pentapetalae</taxon>
        <taxon>rosids</taxon>
        <taxon>fabids</taxon>
        <taxon>Malpighiales</taxon>
        <taxon>Rhizophoraceae</taxon>
        <taxon>Rhizophora</taxon>
    </lineage>
</organism>
<name>A0A2P2IVY1_RHIMU</name>
<dbReference type="EMBL" id="GGEC01004890">
    <property type="protein sequence ID" value="MBW85373.1"/>
    <property type="molecule type" value="Transcribed_RNA"/>
</dbReference>
<feature type="chain" id="PRO_5015166538" evidence="1">
    <location>
        <begin position="19"/>
        <end position="95"/>
    </location>
</feature>
<evidence type="ECO:0000256" key="1">
    <source>
        <dbReference type="SAM" id="SignalP"/>
    </source>
</evidence>
<accession>A0A2P2IVY1</accession>
<proteinExistence type="predicted"/>
<evidence type="ECO:0000313" key="2">
    <source>
        <dbReference type="EMBL" id="MBW85373.1"/>
    </source>
</evidence>
<protein>
    <submittedName>
        <fullName evidence="2">Uncharacterized protein MANES_03G018900</fullName>
    </submittedName>
</protein>
<keyword evidence="1" id="KW-0732">Signal</keyword>
<reference evidence="2" key="1">
    <citation type="submission" date="2018-02" db="EMBL/GenBank/DDBJ databases">
        <title>Rhizophora mucronata_Transcriptome.</title>
        <authorList>
            <person name="Meera S.P."/>
            <person name="Sreeshan A."/>
            <person name="Augustine A."/>
        </authorList>
    </citation>
    <scope>NUCLEOTIDE SEQUENCE</scope>
    <source>
        <tissue evidence="2">Leaf</tissue>
    </source>
</reference>
<dbReference type="AlphaFoldDB" id="A0A2P2IVY1"/>
<feature type="signal peptide" evidence="1">
    <location>
        <begin position="1"/>
        <end position="18"/>
    </location>
</feature>